<protein>
    <submittedName>
        <fullName evidence="1">Uncharacterized protein</fullName>
    </submittedName>
</protein>
<accession>L9L5S7</accession>
<sequence>MKGPLLHAQPTEKVSLVAGASEVHSYIENANTQMTNEPIALYLVHKIPLALLVIIRGSWQRRTHPRFSELCLPRQHYQEGRGDAVAGFRSGLNEKGTGVSTVTPLCGSAPRMHLVRVGSTEEHTLST</sequence>
<gene>
    <name evidence="1" type="ORF">TREES_T100002582</name>
</gene>
<evidence type="ECO:0000313" key="2">
    <source>
        <dbReference type="Proteomes" id="UP000011518"/>
    </source>
</evidence>
<organism evidence="1 2">
    <name type="scientific">Tupaia chinensis</name>
    <name type="common">Chinese tree shrew</name>
    <name type="synonym">Tupaia belangeri chinensis</name>
    <dbReference type="NCBI Taxonomy" id="246437"/>
    <lineage>
        <taxon>Eukaryota</taxon>
        <taxon>Metazoa</taxon>
        <taxon>Chordata</taxon>
        <taxon>Craniata</taxon>
        <taxon>Vertebrata</taxon>
        <taxon>Euteleostomi</taxon>
        <taxon>Mammalia</taxon>
        <taxon>Eutheria</taxon>
        <taxon>Euarchontoglires</taxon>
        <taxon>Scandentia</taxon>
        <taxon>Tupaiidae</taxon>
        <taxon>Tupaia</taxon>
    </lineage>
</organism>
<evidence type="ECO:0000313" key="1">
    <source>
        <dbReference type="EMBL" id="ELW70416.1"/>
    </source>
</evidence>
<dbReference type="EMBL" id="KB320497">
    <property type="protein sequence ID" value="ELW70416.1"/>
    <property type="molecule type" value="Genomic_DNA"/>
</dbReference>
<reference evidence="2" key="2">
    <citation type="journal article" date="2013" name="Nat. Commun.">
        <title>Genome of the Chinese tree shrew.</title>
        <authorList>
            <person name="Fan Y."/>
            <person name="Huang Z.Y."/>
            <person name="Cao C.C."/>
            <person name="Chen C.S."/>
            <person name="Chen Y.X."/>
            <person name="Fan D.D."/>
            <person name="He J."/>
            <person name="Hou H.L."/>
            <person name="Hu L."/>
            <person name="Hu X.T."/>
            <person name="Jiang X.T."/>
            <person name="Lai R."/>
            <person name="Lang Y.S."/>
            <person name="Liang B."/>
            <person name="Liao S.G."/>
            <person name="Mu D."/>
            <person name="Ma Y.Y."/>
            <person name="Niu Y.Y."/>
            <person name="Sun X.Q."/>
            <person name="Xia J.Q."/>
            <person name="Xiao J."/>
            <person name="Xiong Z.Q."/>
            <person name="Xu L."/>
            <person name="Yang L."/>
            <person name="Zhang Y."/>
            <person name="Zhao W."/>
            <person name="Zhao X.D."/>
            <person name="Zheng Y.T."/>
            <person name="Zhou J.M."/>
            <person name="Zhu Y.B."/>
            <person name="Zhang G.J."/>
            <person name="Wang J."/>
            <person name="Yao Y.G."/>
        </authorList>
    </citation>
    <scope>NUCLEOTIDE SEQUENCE [LARGE SCALE GENOMIC DNA]</scope>
</reference>
<keyword evidence="2" id="KW-1185">Reference proteome</keyword>
<name>L9L5S7_TUPCH</name>
<reference evidence="2" key="1">
    <citation type="submission" date="2012-07" db="EMBL/GenBank/DDBJ databases">
        <title>Genome of the Chinese tree shrew, a rising model animal genetically related to primates.</title>
        <authorList>
            <person name="Zhang G."/>
            <person name="Fan Y."/>
            <person name="Yao Y."/>
            <person name="Huang Z."/>
        </authorList>
    </citation>
    <scope>NUCLEOTIDE SEQUENCE [LARGE SCALE GENOMIC DNA]</scope>
</reference>
<proteinExistence type="predicted"/>
<dbReference type="Proteomes" id="UP000011518">
    <property type="component" value="Unassembled WGS sequence"/>
</dbReference>
<dbReference type="AlphaFoldDB" id="L9L5S7"/>
<dbReference type="InParanoid" id="L9L5S7"/>